<comment type="caution">
    <text evidence="1">The sequence shown here is derived from an EMBL/GenBank/DDBJ whole genome shotgun (WGS) entry which is preliminary data.</text>
</comment>
<gene>
    <name evidence="1" type="ORF">ACFOZ5_15515</name>
</gene>
<keyword evidence="2" id="KW-1185">Reference proteome</keyword>
<protein>
    <submittedName>
        <fullName evidence="1">Uncharacterized protein</fullName>
    </submittedName>
</protein>
<name>A0ABV8QJA2_9GAMM</name>
<sequence length="134" mass="14719">MSISWRLDEEDGVDPDELLGAVVLQDSDGNQIEESIVFLDSFFLAMAEGLVAVDGGESRARVELFDAPVSLTFDRSLEQVSIECRGRSVCFPYENIVRDLVDSYSKMAEYVGFAGTIPNYIDLNEAIAALSAKL</sequence>
<evidence type="ECO:0000313" key="2">
    <source>
        <dbReference type="Proteomes" id="UP001595798"/>
    </source>
</evidence>
<proteinExistence type="predicted"/>
<dbReference type="EMBL" id="JBHSDI010000056">
    <property type="protein sequence ID" value="MFC4260427.1"/>
    <property type="molecule type" value="Genomic_DNA"/>
</dbReference>
<dbReference type="RefSeq" id="WP_379888927.1">
    <property type="nucleotide sequence ID" value="NZ_JBHSDI010000056.1"/>
</dbReference>
<evidence type="ECO:0000313" key="1">
    <source>
        <dbReference type="EMBL" id="MFC4260427.1"/>
    </source>
</evidence>
<reference evidence="2" key="1">
    <citation type="journal article" date="2019" name="Int. J. Syst. Evol. Microbiol.">
        <title>The Global Catalogue of Microorganisms (GCM) 10K type strain sequencing project: providing services to taxonomists for standard genome sequencing and annotation.</title>
        <authorList>
            <consortium name="The Broad Institute Genomics Platform"/>
            <consortium name="The Broad Institute Genome Sequencing Center for Infectious Disease"/>
            <person name="Wu L."/>
            <person name="Ma J."/>
        </authorList>
    </citation>
    <scope>NUCLEOTIDE SEQUENCE [LARGE SCALE GENOMIC DNA]</scope>
    <source>
        <strain evidence="2">CECT 7297</strain>
    </source>
</reference>
<organism evidence="1 2">
    <name type="scientific">Marinobacter lacisalsi</name>
    <dbReference type="NCBI Taxonomy" id="475979"/>
    <lineage>
        <taxon>Bacteria</taxon>
        <taxon>Pseudomonadati</taxon>
        <taxon>Pseudomonadota</taxon>
        <taxon>Gammaproteobacteria</taxon>
        <taxon>Pseudomonadales</taxon>
        <taxon>Marinobacteraceae</taxon>
        <taxon>Marinobacter</taxon>
    </lineage>
</organism>
<dbReference type="Proteomes" id="UP001595798">
    <property type="component" value="Unassembled WGS sequence"/>
</dbReference>
<accession>A0ABV8QJA2</accession>